<evidence type="ECO:0000313" key="2">
    <source>
        <dbReference type="EMBL" id="AQS89288.1"/>
    </source>
</evidence>
<dbReference type="PANTHER" id="PTHR34039">
    <property type="entry name" value="UPF0102 PROTEIN YRAN"/>
    <property type="match status" value="1"/>
</dbReference>
<sequence length="98" mass="10954">MEEDGLSVLATRHRTPLGELDIVAADAENLIIVEVKQRARLSDAAYALTSRQSQRLLAATEYLLATNPAYQRSNVRIDVIVFDENFQARRIKDAVRAA</sequence>
<dbReference type="Pfam" id="PF02021">
    <property type="entry name" value="UPF0102"/>
    <property type="match status" value="1"/>
</dbReference>
<dbReference type="STRING" id="320497.A0U93_04550"/>
<comment type="similarity">
    <text evidence="1">Belongs to the UPF0102 family.</text>
</comment>
<accession>A0A1U9KTX5</accession>
<dbReference type="KEGG" id="nch:A0U93_04550"/>
<proteinExistence type="inferred from homology"/>
<dbReference type="AlphaFoldDB" id="A0A1U9KTX5"/>
<reference evidence="2 3" key="1">
    <citation type="submission" date="2016-03" db="EMBL/GenBank/DDBJ databases">
        <title>Acetic acid bacteria sequencing.</title>
        <authorList>
            <person name="Brandt J."/>
            <person name="Jakob F."/>
            <person name="Vogel R.F."/>
        </authorList>
    </citation>
    <scope>NUCLEOTIDE SEQUENCE [LARGE SCALE GENOMIC DNA]</scope>
    <source>
        <strain evidence="2 3">NBRC 101099</strain>
    </source>
</reference>
<organism evidence="2 3">
    <name type="scientific">Neoasaia chiangmaiensis</name>
    <dbReference type="NCBI Taxonomy" id="320497"/>
    <lineage>
        <taxon>Bacteria</taxon>
        <taxon>Pseudomonadati</taxon>
        <taxon>Pseudomonadota</taxon>
        <taxon>Alphaproteobacteria</taxon>
        <taxon>Acetobacterales</taxon>
        <taxon>Acetobacteraceae</taxon>
        <taxon>Neoasaia</taxon>
    </lineage>
</organism>
<dbReference type="EMBL" id="CP014691">
    <property type="protein sequence ID" value="AQS89288.1"/>
    <property type="molecule type" value="Genomic_DNA"/>
</dbReference>
<dbReference type="InterPro" id="IPR011335">
    <property type="entry name" value="Restrct_endonuc-II-like"/>
</dbReference>
<dbReference type="InterPro" id="IPR011856">
    <property type="entry name" value="tRNA_endonuc-like_dom_sf"/>
</dbReference>
<evidence type="ECO:0000313" key="3">
    <source>
        <dbReference type="Proteomes" id="UP000188604"/>
    </source>
</evidence>
<dbReference type="SUPFAM" id="SSF52980">
    <property type="entry name" value="Restriction endonuclease-like"/>
    <property type="match status" value="1"/>
</dbReference>
<keyword evidence="3" id="KW-1185">Reference proteome</keyword>
<dbReference type="Proteomes" id="UP000188604">
    <property type="component" value="Chromosome"/>
</dbReference>
<dbReference type="PANTHER" id="PTHR34039:SF1">
    <property type="entry name" value="UPF0102 PROTEIN YRAN"/>
    <property type="match status" value="1"/>
</dbReference>
<gene>
    <name evidence="2" type="ORF">A0U93_04550</name>
</gene>
<evidence type="ECO:0000256" key="1">
    <source>
        <dbReference type="ARBA" id="ARBA00006738"/>
    </source>
</evidence>
<protein>
    <submittedName>
        <fullName evidence="2">Uncharacterized protein</fullName>
    </submittedName>
</protein>
<dbReference type="GO" id="GO:0003676">
    <property type="term" value="F:nucleic acid binding"/>
    <property type="evidence" value="ECO:0007669"/>
    <property type="project" value="InterPro"/>
</dbReference>
<name>A0A1U9KTX5_9PROT</name>
<dbReference type="InterPro" id="IPR003509">
    <property type="entry name" value="UPF0102_YraN-like"/>
</dbReference>
<dbReference type="Gene3D" id="3.40.1350.10">
    <property type="match status" value="1"/>
</dbReference>